<dbReference type="SUPFAM" id="SSF74650">
    <property type="entry name" value="Galactose mutarotase-like"/>
    <property type="match status" value="1"/>
</dbReference>
<comment type="caution">
    <text evidence="1">The sequence shown here is derived from an EMBL/GenBank/DDBJ whole genome shotgun (WGS) entry which is preliminary data.</text>
</comment>
<dbReference type="Proteomes" id="UP001595548">
    <property type="component" value="Unassembled WGS sequence"/>
</dbReference>
<proteinExistence type="predicted"/>
<evidence type="ECO:0000313" key="2">
    <source>
        <dbReference type="Proteomes" id="UP001595548"/>
    </source>
</evidence>
<dbReference type="InterPro" id="IPR014718">
    <property type="entry name" value="GH-type_carb-bd"/>
</dbReference>
<reference evidence="2" key="1">
    <citation type="journal article" date="2019" name="Int. J. Syst. Evol. Microbiol.">
        <title>The Global Catalogue of Microorganisms (GCM) 10K type strain sequencing project: providing services to taxonomists for standard genome sequencing and annotation.</title>
        <authorList>
            <consortium name="The Broad Institute Genomics Platform"/>
            <consortium name="The Broad Institute Genome Sequencing Center for Infectious Disease"/>
            <person name="Wu L."/>
            <person name="Ma J."/>
        </authorList>
    </citation>
    <scope>NUCLEOTIDE SEQUENCE [LARGE SCALE GENOMIC DNA]</scope>
    <source>
        <strain evidence="2">KCTC 52141</strain>
    </source>
</reference>
<dbReference type="RefSeq" id="WP_382416677.1">
    <property type="nucleotide sequence ID" value="NZ_AP031500.1"/>
</dbReference>
<gene>
    <name evidence="1" type="ORF">ACFOEB_11135</name>
</gene>
<dbReference type="Pfam" id="PF01263">
    <property type="entry name" value="Aldose_epim"/>
    <property type="match status" value="1"/>
</dbReference>
<dbReference type="PANTHER" id="PTHR10091">
    <property type="entry name" value="ALDOSE-1-EPIMERASE"/>
    <property type="match status" value="1"/>
</dbReference>
<protein>
    <submittedName>
        <fullName evidence="1">Aldose 1-epimerase</fullName>
    </submittedName>
</protein>
<dbReference type="EMBL" id="JBHRTL010000007">
    <property type="protein sequence ID" value="MFC3155754.1"/>
    <property type="molecule type" value="Genomic_DNA"/>
</dbReference>
<keyword evidence="2" id="KW-1185">Reference proteome</keyword>
<name>A0ABV7HSW9_9GAMM</name>
<dbReference type="InterPro" id="IPR011013">
    <property type="entry name" value="Gal_mutarotase_sf_dom"/>
</dbReference>
<dbReference type="PANTHER" id="PTHR10091:SF0">
    <property type="entry name" value="GALACTOSE MUTAROTASE"/>
    <property type="match status" value="1"/>
</dbReference>
<dbReference type="InterPro" id="IPR008183">
    <property type="entry name" value="Aldose_1/G6P_1-epimerase"/>
</dbReference>
<accession>A0ABV7HSW9</accession>
<sequence>MTGTKAIQLRAGQSSLTLYPALGGMINALEFATPQGVRNVIDGVAPGELPHNPGYRSAVLFPFPNRLRDGRYQFAGKRYQFAVNEAATQTALHGFLHRTEARVVGQEQTAEAHSITLSYACKAEPGYPFAVDVELSYTLRAEGALDVELTVTNRDAEPIPLGTGWHPYYTLGCDLAECHLQTPDIQRCAIDDRMLPTGDYVADQRFSAPTLLGDTALDNCFALDGSVEGEQCVRFFNKSAGFGLALWQRTGVHGMNFLQLYTPPERQSLAVEPMSCGIDALNTGEGLQVLEPGQQYQGAFGVRLIKSV</sequence>
<dbReference type="Gene3D" id="2.70.98.10">
    <property type="match status" value="1"/>
</dbReference>
<organism evidence="1 2">
    <name type="scientific">Gilvimarinus japonicus</name>
    <dbReference type="NCBI Taxonomy" id="1796469"/>
    <lineage>
        <taxon>Bacteria</taxon>
        <taxon>Pseudomonadati</taxon>
        <taxon>Pseudomonadota</taxon>
        <taxon>Gammaproteobacteria</taxon>
        <taxon>Cellvibrionales</taxon>
        <taxon>Cellvibrionaceae</taxon>
        <taxon>Gilvimarinus</taxon>
    </lineage>
</organism>
<evidence type="ECO:0000313" key="1">
    <source>
        <dbReference type="EMBL" id="MFC3155754.1"/>
    </source>
</evidence>